<dbReference type="Gene3D" id="3.40.50.300">
    <property type="entry name" value="P-loop containing nucleotide triphosphate hydrolases"/>
    <property type="match status" value="2"/>
</dbReference>
<dbReference type="InterPro" id="IPR027417">
    <property type="entry name" value="P-loop_NTPase"/>
</dbReference>
<dbReference type="NCBIfam" id="NF000355">
    <property type="entry name" value="ribo_prot_ABC_F"/>
    <property type="match status" value="1"/>
</dbReference>
<dbReference type="SMART" id="SM00382">
    <property type="entry name" value="AAA"/>
    <property type="match status" value="2"/>
</dbReference>
<dbReference type="PROSITE" id="PS00211">
    <property type="entry name" value="ABC_TRANSPORTER_1"/>
    <property type="match status" value="1"/>
</dbReference>
<evidence type="ECO:0000259" key="5">
    <source>
        <dbReference type="PROSITE" id="PS50893"/>
    </source>
</evidence>
<proteinExistence type="predicted"/>
<dbReference type="STRING" id="1781255.BH720_01665"/>
<organism evidence="6">
    <name type="scientific">Desertifilum tharense IPPAS B-1220</name>
    <dbReference type="NCBI Taxonomy" id="1781255"/>
    <lineage>
        <taxon>Bacteria</taxon>
        <taxon>Bacillati</taxon>
        <taxon>Cyanobacteriota</taxon>
        <taxon>Cyanophyceae</taxon>
        <taxon>Desertifilales</taxon>
        <taxon>Desertifilaceae</taxon>
        <taxon>Desertifilum</taxon>
    </lineage>
</organism>
<dbReference type="OrthoDB" id="9762369at2"/>
<evidence type="ECO:0000256" key="2">
    <source>
        <dbReference type="ARBA" id="ARBA00022741"/>
    </source>
</evidence>
<dbReference type="Pfam" id="PF00005">
    <property type="entry name" value="ABC_tran"/>
    <property type="match status" value="2"/>
</dbReference>
<dbReference type="GO" id="GO:0016887">
    <property type="term" value="F:ATP hydrolysis activity"/>
    <property type="evidence" value="ECO:0007669"/>
    <property type="project" value="InterPro"/>
</dbReference>
<dbReference type="PANTHER" id="PTHR19211:SF14">
    <property type="entry name" value="ATP-BINDING CASSETTE SUB-FAMILY F MEMBER 1"/>
    <property type="match status" value="1"/>
</dbReference>
<evidence type="ECO:0000313" key="6">
    <source>
        <dbReference type="EMBL" id="OEJ76927.1"/>
    </source>
</evidence>
<comment type="caution">
    <text evidence="6">The sequence shown here is derived from an EMBL/GenBank/DDBJ whole genome shotgun (WGS) entry which is preliminary data.</text>
</comment>
<keyword evidence="3" id="KW-0067">ATP-binding</keyword>
<evidence type="ECO:0000256" key="4">
    <source>
        <dbReference type="SAM" id="MobiDB-lite"/>
    </source>
</evidence>
<dbReference type="InterPro" id="IPR050611">
    <property type="entry name" value="ABCF"/>
</dbReference>
<evidence type="ECO:0000256" key="1">
    <source>
        <dbReference type="ARBA" id="ARBA00022737"/>
    </source>
</evidence>
<keyword evidence="2" id="KW-0547">Nucleotide-binding</keyword>
<dbReference type="EMBL" id="MJGC01000022">
    <property type="protein sequence ID" value="OEJ76927.1"/>
    <property type="molecule type" value="Genomic_DNA"/>
</dbReference>
<dbReference type="GO" id="GO:0005524">
    <property type="term" value="F:ATP binding"/>
    <property type="evidence" value="ECO:0007669"/>
    <property type="project" value="UniProtKB-KW"/>
</dbReference>
<sequence>MPQSPYLSAFGLTYELPGDRTLFQNLQLSLAEGDRVALVGANGIGKSTLLKILAGNIEPSRGSVQRHCPLYYLPQISTLQSQIKGDRVQDFLFSLSDEWWHISEILETQFNTVLDWSLSLDRLSGGELTKLFLAIGLAQHPQVLLLDEPTNHLDYLALEELSQFLQQFAGAFAIVSHKPFFLDRVVETTWELTPDGVNLYGGNFSLYREQKHSRLSARWRSHEVAKKELKRAKTSAQQESQRAAQSRRNGRHQAGSMPKILAGGLKRKAEVTAGKLKQKHAAAIADATQKVTQTKVRTQKATSIQLESTHPQHKNLIAIQGANLWVGDRLLIENIQFHLAFGERVAIAGTNGSGKSCLAQAILNREGTPAFLESGEILLSPALKVVYLDQTYEWVNRDFTILENMQAANPDLEYQLLRQQLGHFLFFNDEVHKPASVLSGGELARLALAMLGIAQIDLLILDEPTNNLDIPTVEQMVEAVNEYQGGLWVISHDLDFLSRIQITDSYHVHLRSLQRTQYLPDSLQEYYEELRQRTAFNNIAG</sequence>
<dbReference type="CDD" id="cd03221">
    <property type="entry name" value="ABCF_EF-3"/>
    <property type="match status" value="2"/>
</dbReference>
<feature type="region of interest" description="Disordered" evidence="4">
    <location>
        <begin position="226"/>
        <end position="259"/>
    </location>
</feature>
<dbReference type="InterPro" id="IPR003439">
    <property type="entry name" value="ABC_transporter-like_ATP-bd"/>
</dbReference>
<dbReference type="AlphaFoldDB" id="A0A1E5QQQ8"/>
<protein>
    <submittedName>
        <fullName evidence="6">ABC transporter</fullName>
    </submittedName>
</protein>
<evidence type="ECO:0000256" key="3">
    <source>
        <dbReference type="ARBA" id="ARBA00022840"/>
    </source>
</evidence>
<dbReference type="SUPFAM" id="SSF52540">
    <property type="entry name" value="P-loop containing nucleoside triphosphate hydrolases"/>
    <property type="match status" value="2"/>
</dbReference>
<feature type="compositionally biased region" description="Low complexity" evidence="4">
    <location>
        <begin position="235"/>
        <end position="247"/>
    </location>
</feature>
<feature type="domain" description="ABC transporter" evidence="5">
    <location>
        <begin position="304"/>
        <end position="536"/>
    </location>
</feature>
<dbReference type="PANTHER" id="PTHR19211">
    <property type="entry name" value="ATP-BINDING TRANSPORT PROTEIN-RELATED"/>
    <property type="match status" value="1"/>
</dbReference>
<keyword evidence="1" id="KW-0677">Repeat</keyword>
<name>A0A1E5QQQ8_9CYAN</name>
<dbReference type="InterPro" id="IPR003593">
    <property type="entry name" value="AAA+_ATPase"/>
</dbReference>
<accession>A0A1E5QQQ8</accession>
<reference evidence="6" key="1">
    <citation type="submission" date="2016-09" db="EMBL/GenBank/DDBJ databases">
        <title>Draft genome of thermotolerant cyanobacterium Desertifilum sp. strain IPPAS B-1220.</title>
        <authorList>
            <person name="Sinetova M.A."/>
            <person name="Bolakhan K."/>
            <person name="Zayadan B.K."/>
            <person name="Mironov K.S."/>
            <person name="Ustinova V."/>
            <person name="Kupriyanova E.V."/>
            <person name="Sidorov R.A."/>
            <person name="Skrypnik A.N."/>
            <person name="Gogoleva N.E."/>
            <person name="Gogolev Y.V."/>
            <person name="Los D.A."/>
        </authorList>
    </citation>
    <scope>NUCLEOTIDE SEQUENCE [LARGE SCALE GENOMIC DNA]</scope>
    <source>
        <strain evidence="6">IPPAS B-1220</strain>
    </source>
</reference>
<dbReference type="PROSITE" id="PS50893">
    <property type="entry name" value="ABC_TRANSPORTER_2"/>
    <property type="match status" value="2"/>
</dbReference>
<dbReference type="InterPro" id="IPR017871">
    <property type="entry name" value="ABC_transporter-like_CS"/>
</dbReference>
<gene>
    <name evidence="6" type="ORF">BH720_01665</name>
</gene>
<feature type="domain" description="ABC transporter" evidence="5">
    <location>
        <begin position="7"/>
        <end position="219"/>
    </location>
</feature>